<evidence type="ECO:0000259" key="2">
    <source>
        <dbReference type="Pfam" id="PF13568"/>
    </source>
</evidence>
<evidence type="ECO:0000256" key="1">
    <source>
        <dbReference type="SAM" id="SignalP"/>
    </source>
</evidence>
<reference evidence="3 4" key="2">
    <citation type="journal article" date="2016" name="Genome Announc.">
        <title>Complete Genome Sequence of Algoriphagus sp. Strain M8-2, Isolated from a Brackish Lake.</title>
        <authorList>
            <person name="Muraguchi Y."/>
            <person name="Kushimoto K."/>
            <person name="Ohtsubo Y."/>
            <person name="Suzuki T."/>
            <person name="Dohra H."/>
            <person name="Kimbara K."/>
            <person name="Shintani M."/>
        </authorList>
    </citation>
    <scope>NUCLEOTIDE SEQUENCE [LARGE SCALE GENOMIC DNA]</scope>
    <source>
        <strain evidence="3 4">M8-2</strain>
    </source>
</reference>
<evidence type="ECO:0000313" key="4">
    <source>
        <dbReference type="Proteomes" id="UP000073816"/>
    </source>
</evidence>
<dbReference type="RefSeq" id="WP_067549871.1">
    <property type="nucleotide sequence ID" value="NZ_CP012836.1"/>
</dbReference>
<reference evidence="4" key="1">
    <citation type="submission" date="2015-09" db="EMBL/GenBank/DDBJ databases">
        <title>Complete sequence of Algoriphagus sp. M8-2.</title>
        <authorList>
            <person name="Shintani M."/>
        </authorList>
    </citation>
    <scope>NUCLEOTIDE SEQUENCE [LARGE SCALE GENOMIC DNA]</scope>
    <source>
        <strain evidence="4">M8-2</strain>
    </source>
</reference>
<evidence type="ECO:0000313" key="3">
    <source>
        <dbReference type="EMBL" id="AMQ57973.1"/>
    </source>
</evidence>
<dbReference type="Pfam" id="PF13568">
    <property type="entry name" value="OMP_b-brl_2"/>
    <property type="match status" value="1"/>
</dbReference>
<dbReference type="Proteomes" id="UP000073816">
    <property type="component" value="Chromosome"/>
</dbReference>
<feature type="signal peptide" evidence="1">
    <location>
        <begin position="1"/>
        <end position="20"/>
    </location>
</feature>
<dbReference type="OrthoDB" id="947434at2"/>
<keyword evidence="4" id="KW-1185">Reference proteome</keyword>
<feature type="domain" description="Outer membrane protein beta-barrel" evidence="2">
    <location>
        <begin position="20"/>
        <end position="163"/>
    </location>
</feature>
<organism evidence="3 4">
    <name type="scientific">Algoriphagus sanaruensis</name>
    <dbReference type="NCBI Taxonomy" id="1727163"/>
    <lineage>
        <taxon>Bacteria</taxon>
        <taxon>Pseudomonadati</taxon>
        <taxon>Bacteroidota</taxon>
        <taxon>Cytophagia</taxon>
        <taxon>Cytophagales</taxon>
        <taxon>Cyclobacteriaceae</taxon>
        <taxon>Algoriphagus</taxon>
    </lineage>
</organism>
<dbReference type="InterPro" id="IPR025665">
    <property type="entry name" value="Beta-barrel_OMP_2"/>
</dbReference>
<dbReference type="STRING" id="1727163.AO498_16085"/>
<gene>
    <name evidence="3" type="ORF">AO498_16085</name>
</gene>
<proteinExistence type="predicted"/>
<feature type="chain" id="PRO_5007494863" description="Outer membrane protein beta-barrel domain-containing protein" evidence="1">
    <location>
        <begin position="21"/>
        <end position="186"/>
    </location>
</feature>
<protein>
    <recommendedName>
        <fullName evidence="2">Outer membrane protein beta-barrel domain-containing protein</fullName>
    </recommendedName>
</protein>
<accession>A0A142ES68</accession>
<dbReference type="PATRIC" id="fig|1727163.4.peg.3377"/>
<sequence length="186" mass="20137">MRKILILVFVFGLSLGVAQAQFGVRAGFNSANFSDTNFDAKSGFHFGAYYTAEGTFVSVEPGMFFSKKGYQGEELGTGRMVDENLSYLDIPVLLRLNILPSVNVFAGPQASLLLAREYQLGDDISNSTDVIRGYDLGGVVGAQARLPFGVNVQANFDFGLSSLNYFNTPVKNQVFKLSLGYTLGGN</sequence>
<dbReference type="KEGG" id="alm:AO498_16085"/>
<keyword evidence="1" id="KW-0732">Signal</keyword>
<dbReference type="EMBL" id="CP012836">
    <property type="protein sequence ID" value="AMQ57973.1"/>
    <property type="molecule type" value="Genomic_DNA"/>
</dbReference>
<name>A0A142ES68_9BACT</name>
<dbReference type="AlphaFoldDB" id="A0A142ES68"/>